<protein>
    <submittedName>
        <fullName evidence="2">Uncharacterized protein</fullName>
    </submittedName>
</protein>
<comment type="caution">
    <text evidence="2">The sequence shown here is derived from an EMBL/GenBank/DDBJ whole genome shotgun (WGS) entry which is preliminary data.</text>
</comment>
<dbReference type="AlphaFoldDB" id="A0A8H8CIU2"/>
<evidence type="ECO:0000256" key="1">
    <source>
        <dbReference type="SAM" id="Coils"/>
    </source>
</evidence>
<accession>A0A8H8CIU2</accession>
<evidence type="ECO:0000313" key="2">
    <source>
        <dbReference type="EMBL" id="KAG5167061.1"/>
    </source>
</evidence>
<proteinExistence type="predicted"/>
<feature type="coiled-coil region" evidence="1">
    <location>
        <begin position="339"/>
        <end position="366"/>
    </location>
</feature>
<keyword evidence="1" id="KW-0175">Coiled coil</keyword>
<gene>
    <name evidence="2" type="ORF">JR316_007399</name>
</gene>
<name>A0A8H8CIU2_PSICU</name>
<dbReference type="EMBL" id="JAFIQS010000007">
    <property type="protein sequence ID" value="KAG5167061.1"/>
    <property type="molecule type" value="Genomic_DNA"/>
</dbReference>
<reference evidence="2" key="1">
    <citation type="submission" date="2021-02" db="EMBL/GenBank/DDBJ databases">
        <title>Psilocybe cubensis genome.</title>
        <authorList>
            <person name="Mckernan K.J."/>
            <person name="Crawford S."/>
            <person name="Trippe A."/>
            <person name="Kane L.T."/>
            <person name="Mclaughlin S."/>
        </authorList>
    </citation>
    <scope>NUCLEOTIDE SEQUENCE [LARGE SCALE GENOMIC DNA]</scope>
    <source>
        <strain evidence="2">MGC-MH-2018</strain>
    </source>
</reference>
<sequence length="968" mass="110919">MSSFLSFLNQKLAGDKASQGRTTVGDNGLVAQQRKEFLQMYQAYEKVFKSAATVDVAWAFKTDRAGELEAAIESFPRTSSIVMEGLLRLANLLPSFGVVVNSWYSIFQLNFARAKEHKKVLFVLLQIQATLCTLFQLKQVNSVSVRSEADRLSLQRLLISLAQIITECGSDLNYYLSTNTPVRLFYVNFFEKQWLIHVNKLIKRREELQKFVDSILSLHGVRTTSIKDLGEKVMNLNVSETPEETNKRFHIFKARFLARLRTKDELDVISTINERIGNLAQENPLEGQVRLREIFLDLFCKEDLVELVGYVGNCVSKVMDREGPKRMGNDSSSHSHRFNKLLEMVNRILERRIARVQRQIKEMQQSGIKVESPFVISVSKMNGGKRYILVKAPTTLEDPEVRWIWTLMNFESSVEIRIFILKLREYIGGQEGSNDHWVLDYVDLAHIQPIAEALGSPASGSVNVRNVHQFALSRPDGLSLSQWFAYFAAGWRINITNYREKIFLSMQQMQEAFESIHIANRAYVAGYFLSPFFTRIEPLFRLCTVAEEHTHETPASVDPRLVELACHVAQMQEEVISANLKDASFNLMCPNDAKLVGGPERVETWILPLLHLLLQRHLEIIQIAQNIVLDELEMIAHNQSLVSTFRTFEGRIKELDEMFKLDEKYDLERQLKSFAYGMFSTYMDKKAAASSEQNKLNTFKNANGHPNHNFSNWKRIAIDTSILVYGPGKPFEFTECDHTLPPPDSRTHPLQDAWHGSTLQIYIKSFNADMTFTGTGEAINFTADIVGKVVPISQENPKGCLMVYFRGRLPDELDLVDILFKGMYDPDRDIIEGETASYDGYDVDSIASLTFDTSVSQPVTFGRARPYATRFRWLLNESSDNSSNIARRRWKFATQATLLKVQADMNSVKIVQRGLQDHRNWHRKLKNAGLDDPELDFLKTEMMNYPPENVRLYASLYTYLYARRSHAL</sequence>
<organism evidence="2">
    <name type="scientific">Psilocybe cubensis</name>
    <name type="common">Psychedelic mushroom</name>
    <name type="synonym">Stropharia cubensis</name>
    <dbReference type="NCBI Taxonomy" id="181762"/>
    <lineage>
        <taxon>Eukaryota</taxon>
        <taxon>Fungi</taxon>
        <taxon>Dikarya</taxon>
        <taxon>Basidiomycota</taxon>
        <taxon>Agaricomycotina</taxon>
        <taxon>Agaricomycetes</taxon>
        <taxon>Agaricomycetidae</taxon>
        <taxon>Agaricales</taxon>
        <taxon>Agaricineae</taxon>
        <taxon>Strophariaceae</taxon>
        <taxon>Psilocybe</taxon>
    </lineage>
</organism>